<feature type="compositionally biased region" description="Polar residues" evidence="1">
    <location>
        <begin position="127"/>
        <end position="141"/>
    </location>
</feature>
<reference evidence="2" key="1">
    <citation type="journal article" date="2023" name="Nat. Commun.">
        <title>Diploid and tetraploid genomes of Acorus and the evolution of monocots.</title>
        <authorList>
            <person name="Ma L."/>
            <person name="Liu K.W."/>
            <person name="Li Z."/>
            <person name="Hsiao Y.Y."/>
            <person name="Qi Y."/>
            <person name="Fu T."/>
            <person name="Tang G.D."/>
            <person name="Zhang D."/>
            <person name="Sun W.H."/>
            <person name="Liu D.K."/>
            <person name="Li Y."/>
            <person name="Chen G.Z."/>
            <person name="Liu X.D."/>
            <person name="Liao X.Y."/>
            <person name="Jiang Y.T."/>
            <person name="Yu X."/>
            <person name="Hao Y."/>
            <person name="Huang J."/>
            <person name="Zhao X.W."/>
            <person name="Ke S."/>
            <person name="Chen Y.Y."/>
            <person name="Wu W.L."/>
            <person name="Hsu J.L."/>
            <person name="Lin Y.F."/>
            <person name="Huang M.D."/>
            <person name="Li C.Y."/>
            <person name="Huang L."/>
            <person name="Wang Z.W."/>
            <person name="Zhao X."/>
            <person name="Zhong W.Y."/>
            <person name="Peng D.H."/>
            <person name="Ahmad S."/>
            <person name="Lan S."/>
            <person name="Zhang J.S."/>
            <person name="Tsai W.C."/>
            <person name="Van de Peer Y."/>
            <person name="Liu Z.J."/>
        </authorList>
    </citation>
    <scope>NUCLEOTIDE SEQUENCE</scope>
    <source>
        <strain evidence="2">CP</strain>
    </source>
</reference>
<name>A0AAV9FS73_ACOCL</name>
<protein>
    <recommendedName>
        <fullName evidence="4">PDZ domain-containing protein</fullName>
    </recommendedName>
</protein>
<sequence>MSPDWAVFPTSSSQRTTLKPPIVSVLHIPIDHHIPQKTQSLSDISSNTRRASPTQPLSIDRSALLEAQERVFRIVEAPAMHVSAQNLRPEKTRIAGSMNDDLGVGLPGLVEVRNLRTVFQDRRKPSHQSFSSGDRIQTLGE</sequence>
<evidence type="ECO:0008006" key="4">
    <source>
        <dbReference type="Google" id="ProtNLM"/>
    </source>
</evidence>
<reference evidence="2" key="2">
    <citation type="submission" date="2023-06" db="EMBL/GenBank/DDBJ databases">
        <authorList>
            <person name="Ma L."/>
            <person name="Liu K.-W."/>
            <person name="Li Z."/>
            <person name="Hsiao Y.-Y."/>
            <person name="Qi Y."/>
            <person name="Fu T."/>
            <person name="Tang G."/>
            <person name="Zhang D."/>
            <person name="Sun W.-H."/>
            <person name="Liu D.-K."/>
            <person name="Li Y."/>
            <person name="Chen G.-Z."/>
            <person name="Liu X.-D."/>
            <person name="Liao X.-Y."/>
            <person name="Jiang Y.-T."/>
            <person name="Yu X."/>
            <person name="Hao Y."/>
            <person name="Huang J."/>
            <person name="Zhao X.-W."/>
            <person name="Ke S."/>
            <person name="Chen Y.-Y."/>
            <person name="Wu W.-L."/>
            <person name="Hsu J.-L."/>
            <person name="Lin Y.-F."/>
            <person name="Huang M.-D."/>
            <person name="Li C.-Y."/>
            <person name="Huang L."/>
            <person name="Wang Z.-W."/>
            <person name="Zhao X."/>
            <person name="Zhong W.-Y."/>
            <person name="Peng D.-H."/>
            <person name="Ahmad S."/>
            <person name="Lan S."/>
            <person name="Zhang J.-S."/>
            <person name="Tsai W.-C."/>
            <person name="Van De Peer Y."/>
            <person name="Liu Z.-J."/>
        </authorList>
    </citation>
    <scope>NUCLEOTIDE SEQUENCE</scope>
    <source>
        <strain evidence="2">CP</strain>
        <tissue evidence="2">Leaves</tissue>
    </source>
</reference>
<dbReference type="Proteomes" id="UP001180020">
    <property type="component" value="Unassembled WGS sequence"/>
</dbReference>
<dbReference type="EMBL" id="JAUJYO010000001">
    <property type="protein sequence ID" value="KAK1326752.1"/>
    <property type="molecule type" value="Genomic_DNA"/>
</dbReference>
<proteinExistence type="predicted"/>
<feature type="region of interest" description="Disordered" evidence="1">
    <location>
        <begin position="122"/>
        <end position="141"/>
    </location>
</feature>
<organism evidence="2 3">
    <name type="scientific">Acorus calamus</name>
    <name type="common">Sweet flag</name>
    <dbReference type="NCBI Taxonomy" id="4465"/>
    <lineage>
        <taxon>Eukaryota</taxon>
        <taxon>Viridiplantae</taxon>
        <taxon>Streptophyta</taxon>
        <taxon>Embryophyta</taxon>
        <taxon>Tracheophyta</taxon>
        <taxon>Spermatophyta</taxon>
        <taxon>Magnoliopsida</taxon>
        <taxon>Liliopsida</taxon>
        <taxon>Acoraceae</taxon>
        <taxon>Acorus</taxon>
    </lineage>
</organism>
<evidence type="ECO:0000313" key="2">
    <source>
        <dbReference type="EMBL" id="KAK1326752.1"/>
    </source>
</evidence>
<comment type="caution">
    <text evidence="2">The sequence shown here is derived from an EMBL/GenBank/DDBJ whole genome shotgun (WGS) entry which is preliminary data.</text>
</comment>
<evidence type="ECO:0000256" key="1">
    <source>
        <dbReference type="SAM" id="MobiDB-lite"/>
    </source>
</evidence>
<accession>A0AAV9FS73</accession>
<feature type="region of interest" description="Disordered" evidence="1">
    <location>
        <begin position="37"/>
        <end position="57"/>
    </location>
</feature>
<gene>
    <name evidence="2" type="ORF">QJS10_CPA01g00683</name>
</gene>
<dbReference type="AlphaFoldDB" id="A0AAV9FS73"/>
<evidence type="ECO:0000313" key="3">
    <source>
        <dbReference type="Proteomes" id="UP001180020"/>
    </source>
</evidence>
<keyword evidence="3" id="KW-1185">Reference proteome</keyword>